<protein>
    <submittedName>
        <fullName evidence="2">Uncharacterized protein</fullName>
    </submittedName>
</protein>
<dbReference type="KEGG" id="pchi:PC41400_09115"/>
<proteinExistence type="predicted"/>
<dbReference type="OrthoDB" id="2472809at2"/>
<keyword evidence="4" id="KW-1185">Reference proteome</keyword>
<dbReference type="Proteomes" id="UP001527202">
    <property type="component" value="Unassembled WGS sequence"/>
</dbReference>
<gene>
    <name evidence="1" type="ORF">M5X16_04035</name>
    <name evidence="2" type="ORF">PC41400_09115</name>
</gene>
<dbReference type="EMBL" id="JAMDMJ010000004">
    <property type="protein sequence ID" value="MCY9594944.1"/>
    <property type="molecule type" value="Genomic_DNA"/>
</dbReference>
<accession>A0A410WTY0</accession>
<name>A0A410WTY0_9BACL</name>
<sequence length="73" mass="8437">MTIDDSLVLEEQRLKIQIETIEACQTAVFEVIRQYEDSACKLMQEEIVLAIHAIGLDLQTELLHVRFAQARQH</sequence>
<dbReference type="EMBL" id="CP026520">
    <property type="protein sequence ID" value="QAV17813.1"/>
    <property type="molecule type" value="Genomic_DNA"/>
</dbReference>
<evidence type="ECO:0000313" key="1">
    <source>
        <dbReference type="EMBL" id="MCY9594944.1"/>
    </source>
</evidence>
<evidence type="ECO:0000313" key="4">
    <source>
        <dbReference type="Proteomes" id="UP001527202"/>
    </source>
</evidence>
<evidence type="ECO:0000313" key="3">
    <source>
        <dbReference type="Proteomes" id="UP000288943"/>
    </source>
</evidence>
<evidence type="ECO:0000313" key="2">
    <source>
        <dbReference type="EMBL" id="QAV17813.1"/>
    </source>
</evidence>
<reference evidence="2 3" key="1">
    <citation type="submission" date="2018-01" db="EMBL/GenBank/DDBJ databases">
        <title>The whole genome sequencing and assembly of Paenibacillus chitinolyticus KCCM 41400 strain.</title>
        <authorList>
            <person name="Kim J.-Y."/>
            <person name="Park M.-K."/>
            <person name="Lee Y.-J."/>
            <person name="Yi H."/>
            <person name="Bahn Y.-S."/>
            <person name="Kim J.F."/>
            <person name="Lee D.-W."/>
        </authorList>
    </citation>
    <scope>NUCLEOTIDE SEQUENCE [LARGE SCALE GENOMIC DNA]</scope>
    <source>
        <strain evidence="2 3">KCCM 41400</strain>
    </source>
</reference>
<dbReference type="Proteomes" id="UP000288943">
    <property type="component" value="Chromosome"/>
</dbReference>
<reference evidence="1 4" key="2">
    <citation type="submission" date="2022-05" db="EMBL/GenBank/DDBJ databases">
        <title>Genome Sequencing of Bee-Associated Microbes.</title>
        <authorList>
            <person name="Dunlap C."/>
        </authorList>
    </citation>
    <scope>NUCLEOTIDE SEQUENCE [LARGE SCALE GENOMIC DNA]</scope>
    <source>
        <strain evidence="1 4">NRRL B-23120</strain>
    </source>
</reference>
<dbReference type="RefSeq" id="WP_042231058.1">
    <property type="nucleotide sequence ID" value="NZ_CP026520.1"/>
</dbReference>
<organism evidence="2 3">
    <name type="scientific">Paenibacillus chitinolyticus</name>
    <dbReference type="NCBI Taxonomy" id="79263"/>
    <lineage>
        <taxon>Bacteria</taxon>
        <taxon>Bacillati</taxon>
        <taxon>Bacillota</taxon>
        <taxon>Bacilli</taxon>
        <taxon>Bacillales</taxon>
        <taxon>Paenibacillaceae</taxon>
        <taxon>Paenibacillus</taxon>
    </lineage>
</organism>
<dbReference type="GeneID" id="95374967"/>
<dbReference type="AlphaFoldDB" id="A0A410WTY0"/>